<keyword evidence="2" id="KW-1185">Reference proteome</keyword>
<evidence type="ECO:0000313" key="1">
    <source>
        <dbReference type="EMBL" id="AKL96737.1"/>
    </source>
</evidence>
<reference evidence="1 2" key="1">
    <citation type="submission" date="2014-10" db="EMBL/GenBank/DDBJ databases">
        <title>Genome sequence of Clostridium aceticum DSM 1496.</title>
        <authorList>
            <person name="Poehlein A."/>
            <person name="Schiel-Bengelsdorf B."/>
            <person name="Gottschalk G."/>
            <person name="Duerre P."/>
            <person name="Daniel R."/>
        </authorList>
    </citation>
    <scope>NUCLEOTIDE SEQUENCE [LARGE SCALE GENOMIC DNA]</scope>
    <source>
        <strain evidence="1 2">DSM 1496</strain>
    </source>
</reference>
<dbReference type="STRING" id="84022.CACET_c32930"/>
<dbReference type="Gene3D" id="3.40.50.1000">
    <property type="entry name" value="HAD superfamily/HAD-like"/>
    <property type="match status" value="2"/>
</dbReference>
<dbReference type="Pfam" id="PF05116">
    <property type="entry name" value="S6PP"/>
    <property type="match status" value="1"/>
</dbReference>
<dbReference type="KEGG" id="cace:CACET_c32930"/>
<dbReference type="OrthoDB" id="1666512at2"/>
<organism evidence="1 2">
    <name type="scientific">Clostridium aceticum</name>
    <dbReference type="NCBI Taxonomy" id="84022"/>
    <lineage>
        <taxon>Bacteria</taxon>
        <taxon>Bacillati</taxon>
        <taxon>Bacillota</taxon>
        <taxon>Clostridia</taxon>
        <taxon>Eubacteriales</taxon>
        <taxon>Clostridiaceae</taxon>
        <taxon>Clostridium</taxon>
    </lineage>
</organism>
<gene>
    <name evidence="1" type="ORF">CACET_c32930</name>
</gene>
<dbReference type="Proteomes" id="UP000035704">
    <property type="component" value="Chromosome"/>
</dbReference>
<dbReference type="SUPFAM" id="SSF56784">
    <property type="entry name" value="HAD-like"/>
    <property type="match status" value="1"/>
</dbReference>
<protein>
    <submittedName>
        <fullName evidence="1">Uncharacterized protein</fullName>
    </submittedName>
</protein>
<dbReference type="InterPro" id="IPR023214">
    <property type="entry name" value="HAD_sf"/>
</dbReference>
<dbReference type="PIRSF" id="PIRSF030802">
    <property type="entry name" value="UCP030802"/>
    <property type="match status" value="1"/>
</dbReference>
<evidence type="ECO:0000313" key="2">
    <source>
        <dbReference type="Proteomes" id="UP000035704"/>
    </source>
</evidence>
<dbReference type="InterPro" id="IPR036412">
    <property type="entry name" value="HAD-like_sf"/>
</dbReference>
<dbReference type="RefSeq" id="WP_044824176.1">
    <property type="nucleotide sequence ID" value="NZ_CP009687.1"/>
</dbReference>
<dbReference type="GO" id="GO:0003824">
    <property type="term" value="F:catalytic activity"/>
    <property type="evidence" value="ECO:0007669"/>
    <property type="project" value="UniProtKB-ARBA"/>
</dbReference>
<name>A0A0D8IC15_9CLOT</name>
<dbReference type="EMBL" id="CP009687">
    <property type="protein sequence ID" value="AKL96737.1"/>
    <property type="molecule type" value="Genomic_DNA"/>
</dbReference>
<dbReference type="InterPro" id="IPR024197">
    <property type="entry name" value="TPP-like"/>
</dbReference>
<dbReference type="PATRIC" id="fig|84022.5.peg.3482"/>
<sequence>MLFASDLDETLIYSGRFLQEDCLKTSEIRLIETKDGKAIAYMTEAAIKTLKSLSQKVIFVPVTTRSIEQYQRITLFQKEIPPQYAIVSNGGNLLIDGSVDEGWNTLIREKVKKHCLPLKEILVKFREIHPEDWVTSQKMADDLFCYAIVDQDRLPQEELCRFIEWLKENHWEGYLQRRKLYFVPKVVNKKDAIEYLINHIDTDFTVAAGDSLMDVGMLKQADYSITPLHGEIARLYQKDIDKEEKIQVTSATGILASEEILKNIENLIACFQKLA</sequence>
<dbReference type="InterPro" id="IPR006380">
    <property type="entry name" value="SPP-like_dom"/>
</dbReference>
<dbReference type="AlphaFoldDB" id="A0A0D8IC15"/>
<accession>A0A0D8IC15</accession>
<proteinExistence type="predicted"/>